<sequence>MNKELKKAAKNVLEQLTDVIVQMKDEDFTRSISTLNHSTIGQHIRHTLEFFTCLADGYITGTVNYDKRKHDKAIEENRDQALTALNSIQRFLQATEENVTFCLEINYEIDKELNCQVETNLDRELVYNIEHAIHHMAIVRIGLNEICPYVSIPQHFGVANSTVKYKKEVTKPSNSY</sequence>
<dbReference type="InterPro" id="IPR007837">
    <property type="entry name" value="DinB"/>
</dbReference>
<dbReference type="SUPFAM" id="SSF109854">
    <property type="entry name" value="DinB/YfiT-like putative metalloenzymes"/>
    <property type="match status" value="1"/>
</dbReference>
<comment type="caution">
    <text evidence="3">The sequence shown here is derived from an EMBL/GenBank/DDBJ whole genome shotgun (WGS) entry which is preliminary data.</text>
</comment>
<evidence type="ECO:0000313" key="3">
    <source>
        <dbReference type="EMBL" id="MDN5203978.1"/>
    </source>
</evidence>
<organism evidence="3 4">
    <name type="scientific">Splendidivirga corallicola</name>
    <dbReference type="NCBI Taxonomy" id="3051826"/>
    <lineage>
        <taxon>Bacteria</taxon>
        <taxon>Pseudomonadati</taxon>
        <taxon>Bacteroidota</taxon>
        <taxon>Cytophagia</taxon>
        <taxon>Cytophagales</taxon>
        <taxon>Splendidivirgaceae</taxon>
        <taxon>Splendidivirga</taxon>
    </lineage>
</organism>
<name>A0ABT8KV13_9BACT</name>
<accession>A0ABT8KV13</accession>
<proteinExistence type="inferred from homology"/>
<dbReference type="InterPro" id="IPR034660">
    <property type="entry name" value="DinB/YfiT-like"/>
</dbReference>
<keyword evidence="2" id="KW-0479">Metal-binding</keyword>
<gene>
    <name evidence="3" type="ORF">QQ008_21485</name>
</gene>
<dbReference type="EMBL" id="JAUJEA010000009">
    <property type="protein sequence ID" value="MDN5203978.1"/>
    <property type="molecule type" value="Genomic_DNA"/>
</dbReference>
<dbReference type="Pfam" id="PF05163">
    <property type="entry name" value="DinB"/>
    <property type="match status" value="1"/>
</dbReference>
<protein>
    <submittedName>
        <fullName evidence="3">DinB family protein</fullName>
    </submittedName>
</protein>
<dbReference type="RefSeq" id="WP_346754002.1">
    <property type="nucleotide sequence ID" value="NZ_JAUJEA010000009.1"/>
</dbReference>
<dbReference type="PANTHER" id="PTHR39473:SF1">
    <property type="entry name" value="DINB-LIKE DOMAIN-CONTAINING PROTEIN"/>
    <property type="match status" value="1"/>
</dbReference>
<comment type="similarity">
    <text evidence="1">Belongs to the DinB family.</text>
</comment>
<dbReference type="PANTHER" id="PTHR39473">
    <property type="match status" value="1"/>
</dbReference>
<evidence type="ECO:0000256" key="1">
    <source>
        <dbReference type="ARBA" id="ARBA00008635"/>
    </source>
</evidence>
<keyword evidence="4" id="KW-1185">Reference proteome</keyword>
<evidence type="ECO:0000313" key="4">
    <source>
        <dbReference type="Proteomes" id="UP001172082"/>
    </source>
</evidence>
<evidence type="ECO:0000256" key="2">
    <source>
        <dbReference type="ARBA" id="ARBA00022723"/>
    </source>
</evidence>
<reference evidence="3" key="1">
    <citation type="submission" date="2023-06" db="EMBL/GenBank/DDBJ databases">
        <title>Genomic of Parafulvivirga corallium.</title>
        <authorList>
            <person name="Wang G."/>
        </authorList>
    </citation>
    <scope>NUCLEOTIDE SEQUENCE</scope>
    <source>
        <strain evidence="3">BMA10</strain>
    </source>
</reference>
<dbReference type="Proteomes" id="UP001172082">
    <property type="component" value="Unassembled WGS sequence"/>
</dbReference>